<reference evidence="4" key="1">
    <citation type="journal article" date="2021" name="ISME J.">
        <title>Evolutionary origin and ecological implication of a unique nif island in free-living Bradyrhizobium lineages.</title>
        <authorList>
            <person name="Tao J."/>
        </authorList>
    </citation>
    <scope>NUCLEOTIDE SEQUENCE [LARGE SCALE GENOMIC DNA]</scope>
    <source>
        <strain evidence="4">SZCCT0434</strain>
    </source>
</reference>
<dbReference type="EMBL" id="JAFCJH010000054">
    <property type="protein sequence ID" value="MBR0800419.1"/>
    <property type="molecule type" value="Genomic_DNA"/>
</dbReference>
<evidence type="ECO:0000313" key="4">
    <source>
        <dbReference type="Proteomes" id="UP001315278"/>
    </source>
</evidence>
<evidence type="ECO:0000256" key="1">
    <source>
        <dbReference type="SAM" id="MobiDB-lite"/>
    </source>
</evidence>
<evidence type="ECO:0000259" key="2">
    <source>
        <dbReference type="PROSITE" id="PS50164"/>
    </source>
</evidence>
<dbReference type="InterPro" id="IPR000305">
    <property type="entry name" value="GIY-YIG_endonuc"/>
</dbReference>
<comment type="caution">
    <text evidence="3">The sequence shown here is derived from an EMBL/GenBank/DDBJ whole genome shotgun (WGS) entry which is preliminary data.</text>
</comment>
<gene>
    <name evidence="3" type="ORF">JQ615_34130</name>
</gene>
<dbReference type="CDD" id="cd10440">
    <property type="entry name" value="GIY-YIG_COG3680"/>
    <property type="match status" value="1"/>
</dbReference>
<name>A0ABS5FU99_9BRAD</name>
<evidence type="ECO:0000313" key="3">
    <source>
        <dbReference type="EMBL" id="MBR0800419.1"/>
    </source>
</evidence>
<accession>A0ABS5FU99</accession>
<sequence>MSDLFSKSLNAAAAAQAIFSSGKLFYVYVLLRSNGEPFYVGKGSGNRIFDHEPEARNTTLRTHKLNVIRAIMAGGDQICYALPHFCDDEAEAHEVEVKLISSIGRHDLRKGPLTNQTEGGKGTAGLSSEIMARKAANLGGPSTDPQRRLANELFHSISGQQDSVPIKPFGTRRLEPTVPHPMPRQPKERMARAIAVACLATDQLLSVGVRIPRSFLIDGKPYVLENGVGKDMLKAGMISVHSNGRPENEEFTLTELGFESTVHLISRSRLEDLGVLEPSVQS</sequence>
<dbReference type="Proteomes" id="UP001315278">
    <property type="component" value="Unassembled WGS sequence"/>
</dbReference>
<proteinExistence type="predicted"/>
<feature type="domain" description="GIY-YIG" evidence="2">
    <location>
        <begin position="23"/>
        <end position="116"/>
    </location>
</feature>
<dbReference type="SUPFAM" id="SSF82771">
    <property type="entry name" value="GIY-YIG endonuclease"/>
    <property type="match status" value="1"/>
</dbReference>
<organism evidence="3 4">
    <name type="scientific">Bradyrhizobium jicamae</name>
    <dbReference type="NCBI Taxonomy" id="280332"/>
    <lineage>
        <taxon>Bacteria</taxon>
        <taxon>Pseudomonadati</taxon>
        <taxon>Pseudomonadota</taxon>
        <taxon>Alphaproteobacteria</taxon>
        <taxon>Hyphomicrobiales</taxon>
        <taxon>Nitrobacteraceae</taxon>
        <taxon>Bradyrhizobium</taxon>
    </lineage>
</organism>
<dbReference type="PROSITE" id="PS50164">
    <property type="entry name" value="GIY_YIG"/>
    <property type="match status" value="1"/>
</dbReference>
<feature type="region of interest" description="Disordered" evidence="1">
    <location>
        <begin position="165"/>
        <end position="185"/>
    </location>
</feature>
<protein>
    <submittedName>
        <fullName evidence="3">GIY-YIG nuclease family protein</fullName>
    </submittedName>
</protein>
<dbReference type="InterPro" id="IPR035901">
    <property type="entry name" value="GIY-YIG_endonuc_sf"/>
</dbReference>
<keyword evidence="4" id="KW-1185">Reference proteome</keyword>
<dbReference type="RefSeq" id="WP_212494812.1">
    <property type="nucleotide sequence ID" value="NZ_JAFCJH010000054.1"/>
</dbReference>